<dbReference type="AlphaFoldDB" id="A0A1S7QWU0"/>
<dbReference type="EMBL" id="FBWC01000019">
    <property type="protein sequence ID" value="CUX43423.1"/>
    <property type="molecule type" value="Genomic_DNA"/>
</dbReference>
<organism evidence="1 2">
    <name type="scientific">Agrobacterium tumefaciens str. Kerr 14</name>
    <dbReference type="NCBI Taxonomy" id="1183424"/>
    <lineage>
        <taxon>Bacteria</taxon>
        <taxon>Pseudomonadati</taxon>
        <taxon>Pseudomonadota</taxon>
        <taxon>Alphaproteobacteria</taxon>
        <taxon>Hyphomicrobiales</taxon>
        <taxon>Rhizobiaceae</taxon>
        <taxon>Rhizobium/Agrobacterium group</taxon>
        <taxon>Agrobacterium</taxon>
        <taxon>Agrobacterium tumefaciens complex</taxon>
    </lineage>
</organism>
<accession>A0A1S7QWU0</accession>
<reference evidence="1 2" key="1">
    <citation type="submission" date="2016-01" db="EMBL/GenBank/DDBJ databases">
        <authorList>
            <person name="Oliw E.H."/>
        </authorList>
    </citation>
    <scope>NUCLEOTIDE SEQUENCE [LARGE SCALE GENOMIC DNA]</scope>
    <source>
        <strain evidence="1 2">Kerr 14</strain>
    </source>
</reference>
<evidence type="ECO:0000313" key="1">
    <source>
        <dbReference type="EMBL" id="CUX43423.1"/>
    </source>
</evidence>
<dbReference type="Proteomes" id="UP000191897">
    <property type="component" value="Unassembled WGS sequence"/>
</dbReference>
<evidence type="ECO:0000313" key="2">
    <source>
        <dbReference type="Proteomes" id="UP000191897"/>
    </source>
</evidence>
<proteinExistence type="predicted"/>
<name>A0A1S7QWU0_AGRTU</name>
<evidence type="ECO:0008006" key="3">
    <source>
        <dbReference type="Google" id="ProtNLM"/>
    </source>
</evidence>
<protein>
    <recommendedName>
        <fullName evidence="3">Ribbon-helix-helix protein CopG domain-containing protein</fullName>
    </recommendedName>
</protein>
<sequence>MGRPPLRFQETKIRISPEMRARIEALVGNYRISAFIREAIEHELDRREKLKSKMEKSREEK</sequence>
<gene>
    <name evidence="1" type="ORF">AGR4C_Lc10005</name>
</gene>